<dbReference type="SUPFAM" id="SSF52540">
    <property type="entry name" value="P-loop containing nucleoside triphosphate hydrolases"/>
    <property type="match status" value="1"/>
</dbReference>
<keyword evidence="1" id="KW-0547">Nucleotide-binding</keyword>
<dbReference type="GO" id="GO:0005524">
    <property type="term" value="F:ATP binding"/>
    <property type="evidence" value="ECO:0007669"/>
    <property type="project" value="UniProtKB-KW"/>
</dbReference>
<dbReference type="PANTHER" id="PTHR43790:SF4">
    <property type="entry name" value="GUANOSINE IMPORT ATP-BINDING PROTEIN NUPO"/>
    <property type="match status" value="1"/>
</dbReference>
<evidence type="ECO:0000259" key="3">
    <source>
        <dbReference type="PROSITE" id="PS50893"/>
    </source>
</evidence>
<dbReference type="EMBL" id="DRTH01000056">
    <property type="protein sequence ID" value="HHF08340.1"/>
    <property type="molecule type" value="Genomic_DNA"/>
</dbReference>
<organism evidence="4">
    <name type="scientific">Kosmotoga arenicorallina</name>
    <dbReference type="NCBI Taxonomy" id="688066"/>
    <lineage>
        <taxon>Bacteria</taxon>
        <taxon>Thermotogati</taxon>
        <taxon>Thermotogota</taxon>
        <taxon>Thermotogae</taxon>
        <taxon>Kosmotogales</taxon>
        <taxon>Kosmotogaceae</taxon>
        <taxon>Kosmotoga</taxon>
    </lineage>
</organism>
<dbReference type="GO" id="GO:0016887">
    <property type="term" value="F:ATP hydrolysis activity"/>
    <property type="evidence" value="ECO:0007669"/>
    <property type="project" value="InterPro"/>
</dbReference>
<dbReference type="InterPro" id="IPR027417">
    <property type="entry name" value="P-loop_NTPase"/>
</dbReference>
<keyword evidence="2 4" id="KW-0067">ATP-binding</keyword>
<evidence type="ECO:0000256" key="2">
    <source>
        <dbReference type="ARBA" id="ARBA00022840"/>
    </source>
</evidence>
<dbReference type="AlphaFoldDB" id="A0A7C5DUR5"/>
<reference evidence="4" key="1">
    <citation type="journal article" date="2020" name="mSystems">
        <title>Genome- and Community-Level Interaction Insights into Carbon Utilization and Element Cycling Functions of Hydrothermarchaeota in Hydrothermal Sediment.</title>
        <authorList>
            <person name="Zhou Z."/>
            <person name="Liu Y."/>
            <person name="Xu W."/>
            <person name="Pan J."/>
            <person name="Luo Z.H."/>
            <person name="Li M."/>
        </authorList>
    </citation>
    <scope>NUCLEOTIDE SEQUENCE [LARGE SCALE GENOMIC DNA]</scope>
    <source>
        <strain evidence="4">HyVt-80</strain>
    </source>
</reference>
<proteinExistence type="predicted"/>
<feature type="domain" description="ABC transporter" evidence="3">
    <location>
        <begin position="4"/>
        <end position="177"/>
    </location>
</feature>
<dbReference type="PROSITE" id="PS50893">
    <property type="entry name" value="ABC_TRANSPORTER_2"/>
    <property type="match status" value="1"/>
</dbReference>
<evidence type="ECO:0000313" key="4">
    <source>
        <dbReference type="EMBL" id="HHF08340.1"/>
    </source>
</evidence>
<dbReference type="CDD" id="cd03216">
    <property type="entry name" value="ABC_Carb_Monos_I"/>
    <property type="match status" value="1"/>
</dbReference>
<dbReference type="Pfam" id="PF00005">
    <property type="entry name" value="ABC_tran"/>
    <property type="match status" value="1"/>
</dbReference>
<dbReference type="Gene3D" id="3.40.50.300">
    <property type="entry name" value="P-loop containing nucleotide triphosphate hydrolases"/>
    <property type="match status" value="1"/>
</dbReference>
<dbReference type="InterPro" id="IPR050107">
    <property type="entry name" value="ABC_carbohydrate_import_ATPase"/>
</dbReference>
<gene>
    <name evidence="4" type="ORF">ENL26_01020</name>
</gene>
<name>A0A7C5DUR5_9BACT</name>
<protein>
    <submittedName>
        <fullName evidence="4">ATP-binding cassette domain-containing protein</fullName>
    </submittedName>
</protein>
<sequence length="177" mass="19711">MSYLQMENIIKRFPGVLANDNVSVDFDAGEIHAIVGENGAGKSTLMKILYGEYQPDSGRILMNGKELVLRSPRDAIKAGIGMVHQKFMLVPSMKVYENIILGDEIAKRGVLNKKQSIETVRKISERYGLQVDVNKSISEISVGSQQRVEILKLLYRKANVLIFDEPTSVLTPSEVES</sequence>
<dbReference type="InterPro" id="IPR003439">
    <property type="entry name" value="ABC_transporter-like_ATP-bd"/>
</dbReference>
<comment type="caution">
    <text evidence="4">The sequence shown here is derived from an EMBL/GenBank/DDBJ whole genome shotgun (WGS) entry which is preliminary data.</text>
</comment>
<feature type="non-terminal residue" evidence="4">
    <location>
        <position position="177"/>
    </location>
</feature>
<accession>A0A7C5DUR5</accession>
<dbReference type="Proteomes" id="UP000886129">
    <property type="component" value="Unassembled WGS sequence"/>
</dbReference>
<evidence type="ECO:0000256" key="1">
    <source>
        <dbReference type="ARBA" id="ARBA00022741"/>
    </source>
</evidence>
<dbReference type="PANTHER" id="PTHR43790">
    <property type="entry name" value="CARBOHYDRATE TRANSPORT ATP-BINDING PROTEIN MG119-RELATED"/>
    <property type="match status" value="1"/>
</dbReference>